<comment type="caution">
    <text evidence="1">The sequence shown here is derived from an EMBL/GenBank/DDBJ whole genome shotgun (WGS) entry which is preliminary data.</text>
</comment>
<evidence type="ECO:0000313" key="1">
    <source>
        <dbReference type="EMBL" id="PWR26003.1"/>
    </source>
</evidence>
<keyword evidence="2" id="KW-1185">Reference proteome</keyword>
<name>A0A317EKN2_9PROT</name>
<dbReference type="Proteomes" id="UP000245461">
    <property type="component" value="Unassembled WGS sequence"/>
</dbReference>
<dbReference type="AlphaFoldDB" id="A0A317EKN2"/>
<evidence type="ECO:0000313" key="2">
    <source>
        <dbReference type="Proteomes" id="UP000245461"/>
    </source>
</evidence>
<reference evidence="1 2" key="1">
    <citation type="submission" date="2018-05" db="EMBL/GenBank/DDBJ databases">
        <title>Zavarzinia sp. HR-AS.</title>
        <authorList>
            <person name="Lee Y."/>
            <person name="Jeon C.O."/>
        </authorList>
    </citation>
    <scope>NUCLEOTIDE SEQUENCE [LARGE SCALE GENOMIC DNA]</scope>
    <source>
        <strain evidence="1 2">HR-AS</strain>
    </source>
</reference>
<accession>A0A317EKN2</accession>
<gene>
    <name evidence="1" type="ORF">DKG74_03390</name>
</gene>
<protein>
    <submittedName>
        <fullName evidence="1">Uncharacterized protein</fullName>
    </submittedName>
</protein>
<proteinExistence type="predicted"/>
<dbReference type="EMBL" id="QGLE01000001">
    <property type="protein sequence ID" value="PWR26003.1"/>
    <property type="molecule type" value="Genomic_DNA"/>
</dbReference>
<sequence length="87" mass="9869">MEESMYPDLELSVMMVAPRPRQTDDPRTSVTISFSDWAQDELGQEISIQLLLIVPPDMTLLDIKRIVLGRAISLLQREIQSTDAARI</sequence>
<organism evidence="1 2">
    <name type="scientific">Zavarzinia aquatilis</name>
    <dbReference type="NCBI Taxonomy" id="2211142"/>
    <lineage>
        <taxon>Bacteria</taxon>
        <taxon>Pseudomonadati</taxon>
        <taxon>Pseudomonadota</taxon>
        <taxon>Alphaproteobacteria</taxon>
        <taxon>Rhodospirillales</taxon>
        <taxon>Zavarziniaceae</taxon>
        <taxon>Zavarzinia</taxon>
    </lineage>
</organism>